<keyword evidence="2" id="KW-1185">Reference proteome</keyword>
<gene>
    <name evidence="1" type="ORF">C8N45_11440</name>
</gene>
<evidence type="ECO:0000313" key="1">
    <source>
        <dbReference type="EMBL" id="PUB11268.1"/>
    </source>
</evidence>
<dbReference type="Proteomes" id="UP000244523">
    <property type="component" value="Unassembled WGS sequence"/>
</dbReference>
<organism evidence="1 2">
    <name type="scientific">Yoonia sediminilitoris</name>
    <dbReference type="NCBI Taxonomy" id="1286148"/>
    <lineage>
        <taxon>Bacteria</taxon>
        <taxon>Pseudomonadati</taxon>
        <taxon>Pseudomonadota</taxon>
        <taxon>Alphaproteobacteria</taxon>
        <taxon>Rhodobacterales</taxon>
        <taxon>Paracoccaceae</taxon>
        <taxon>Yoonia</taxon>
    </lineage>
</organism>
<evidence type="ECO:0000313" key="2">
    <source>
        <dbReference type="Proteomes" id="UP000244523"/>
    </source>
</evidence>
<dbReference type="AlphaFoldDB" id="A0A2T6K915"/>
<proteinExistence type="predicted"/>
<comment type="caution">
    <text evidence="1">The sequence shown here is derived from an EMBL/GenBank/DDBJ whole genome shotgun (WGS) entry which is preliminary data.</text>
</comment>
<protein>
    <submittedName>
        <fullName evidence="1">Uncharacterized protein</fullName>
    </submittedName>
</protein>
<sequence length="47" mass="4821">MIAGGGCRAALASKTGWIAVNVGLLHALATDPTFFDTAGECRLEQVS</sequence>
<name>A0A2T6K915_9RHOB</name>
<reference evidence="1 2" key="1">
    <citation type="submission" date="2018-04" db="EMBL/GenBank/DDBJ databases">
        <title>Genomic Encyclopedia of Archaeal and Bacterial Type Strains, Phase II (KMG-II): from individual species to whole genera.</title>
        <authorList>
            <person name="Goeker M."/>
        </authorList>
    </citation>
    <scope>NUCLEOTIDE SEQUENCE [LARGE SCALE GENOMIC DNA]</scope>
    <source>
        <strain evidence="1 2">DSM 29955</strain>
    </source>
</reference>
<accession>A0A2T6K915</accession>
<dbReference type="EMBL" id="QBUD01000014">
    <property type="protein sequence ID" value="PUB11268.1"/>
    <property type="molecule type" value="Genomic_DNA"/>
</dbReference>